<comment type="similarity">
    <text evidence="2">Belongs to the cytochrome c oxidase bacterial subunit 4 family.</text>
</comment>
<dbReference type="GO" id="GO:0009486">
    <property type="term" value="F:cytochrome bo3 ubiquinol oxidase activity"/>
    <property type="evidence" value="ECO:0007669"/>
    <property type="project" value="TreeGrafter"/>
</dbReference>
<comment type="subunit">
    <text evidence="3">Heterooctamer of two A chains, two B chains, two C chains and two D chains.</text>
</comment>
<evidence type="ECO:0000256" key="14">
    <source>
        <dbReference type="SAM" id="Phobius"/>
    </source>
</evidence>
<dbReference type="InterPro" id="IPR005171">
    <property type="entry name" value="Cyt_c_oxidase_su4_prok"/>
</dbReference>
<evidence type="ECO:0000313" key="16">
    <source>
        <dbReference type="Proteomes" id="UP000078596"/>
    </source>
</evidence>
<evidence type="ECO:0000256" key="10">
    <source>
        <dbReference type="ARBA" id="ARBA00030071"/>
    </source>
</evidence>
<keyword evidence="8 14" id="KW-0472">Membrane</keyword>
<evidence type="ECO:0000313" key="15">
    <source>
        <dbReference type="EMBL" id="ANJ67963.1"/>
    </source>
</evidence>
<keyword evidence="5" id="KW-1003">Cell membrane</keyword>
<dbReference type="Proteomes" id="UP000078596">
    <property type="component" value="Chromosome"/>
</dbReference>
<evidence type="ECO:0000256" key="5">
    <source>
        <dbReference type="ARBA" id="ARBA00022475"/>
    </source>
</evidence>
<protein>
    <recommendedName>
        <fullName evidence="4">Cytochrome bo(3) ubiquinol oxidase subunit 4</fullName>
    </recommendedName>
    <alternativeName>
        <fullName evidence="13">Cytochrome o ubiquinol oxidase subunit 4</fullName>
    </alternativeName>
    <alternativeName>
        <fullName evidence="10">Oxidase bo(3) subunit 4</fullName>
    </alternativeName>
    <alternativeName>
        <fullName evidence="11">Ubiquinol oxidase polypeptide IV</fullName>
    </alternativeName>
    <alternativeName>
        <fullName evidence="12">Ubiquinol oxidase subunit 4</fullName>
    </alternativeName>
</protein>
<evidence type="ECO:0000256" key="2">
    <source>
        <dbReference type="ARBA" id="ARBA00008079"/>
    </source>
</evidence>
<gene>
    <name evidence="15" type="ORF">A9404_11775</name>
</gene>
<dbReference type="OrthoDB" id="2375888at2"/>
<comment type="subcellular location">
    <subcellularLocation>
        <location evidence="1">Cell membrane</location>
        <topology evidence="1">Multi-pass membrane protein</topology>
    </subcellularLocation>
</comment>
<evidence type="ECO:0000256" key="12">
    <source>
        <dbReference type="ARBA" id="ARBA00031887"/>
    </source>
</evidence>
<proteinExistence type="inferred from homology"/>
<evidence type="ECO:0000256" key="6">
    <source>
        <dbReference type="ARBA" id="ARBA00022692"/>
    </source>
</evidence>
<organism evidence="15 16">
    <name type="scientific">Halothiobacillus diazotrophicus</name>
    <dbReference type="NCBI Taxonomy" id="1860122"/>
    <lineage>
        <taxon>Bacteria</taxon>
        <taxon>Pseudomonadati</taxon>
        <taxon>Pseudomonadota</taxon>
        <taxon>Gammaproteobacteria</taxon>
        <taxon>Chromatiales</taxon>
        <taxon>Halothiobacillaceae</taxon>
        <taxon>Halothiobacillus</taxon>
    </lineage>
</organism>
<feature type="transmembrane region" description="Helical" evidence="14">
    <location>
        <begin position="75"/>
        <end position="96"/>
    </location>
</feature>
<dbReference type="GO" id="GO:0005886">
    <property type="term" value="C:plasma membrane"/>
    <property type="evidence" value="ECO:0007669"/>
    <property type="project" value="UniProtKB-SubCell"/>
</dbReference>
<name>A0A191ZJE6_9GAMM</name>
<evidence type="ECO:0000256" key="7">
    <source>
        <dbReference type="ARBA" id="ARBA00022989"/>
    </source>
</evidence>
<reference evidence="15 16" key="1">
    <citation type="submission" date="2016-06" db="EMBL/GenBank/DDBJ databases">
        <title>Insight into the functional genes involving in sulfur oxidation in Pearl River water.</title>
        <authorList>
            <person name="Luo J."/>
            <person name="Tan X."/>
            <person name="Lin W."/>
        </authorList>
    </citation>
    <scope>NUCLEOTIDE SEQUENCE [LARGE SCALE GENOMIC DNA]</scope>
    <source>
        <strain evidence="15 16">LS2</strain>
    </source>
</reference>
<accession>A0A191ZJE6</accession>
<comment type="function">
    <text evidence="9">Cytochrome bo(3) ubiquinol terminal oxidase is the component of the aerobic respiratory chain of E.coli that predominates when cells are grown at high aeration. Has proton pump activity across the membrane in addition to electron transfer, pumping 2 protons/electron.</text>
</comment>
<dbReference type="EMBL" id="CP016027">
    <property type="protein sequence ID" value="ANJ67963.1"/>
    <property type="molecule type" value="Genomic_DNA"/>
</dbReference>
<evidence type="ECO:0000256" key="13">
    <source>
        <dbReference type="ARBA" id="ARBA00032185"/>
    </source>
</evidence>
<dbReference type="GO" id="GO:0015078">
    <property type="term" value="F:proton transmembrane transporter activity"/>
    <property type="evidence" value="ECO:0007669"/>
    <property type="project" value="TreeGrafter"/>
</dbReference>
<dbReference type="InterPro" id="IPR050968">
    <property type="entry name" value="Cytochrome_c_oxidase_bac_sub4"/>
</dbReference>
<dbReference type="PANTHER" id="PTHR36835:SF1">
    <property type="entry name" value="CYTOCHROME BO(3) UBIQUINOL OXIDASE SUBUNIT 4"/>
    <property type="match status" value="1"/>
</dbReference>
<evidence type="ECO:0000256" key="8">
    <source>
        <dbReference type="ARBA" id="ARBA00023136"/>
    </source>
</evidence>
<sequence length="106" mass="12174">MKRNVAQYRYDLRIYQWGLGLALLLTAIPFGLVAFHGAPPTVLYWTIGLLGLVQVVVHFRFFLHIDLSSQKREDLHLILFSVLLLAIMAGGTIWIMNNLADRMMQF</sequence>
<dbReference type="RefSeq" id="WP_066101883.1">
    <property type="nucleotide sequence ID" value="NZ_CP016027.1"/>
</dbReference>
<dbReference type="AlphaFoldDB" id="A0A191ZJE6"/>
<keyword evidence="7 14" id="KW-1133">Transmembrane helix</keyword>
<evidence type="ECO:0000256" key="3">
    <source>
        <dbReference type="ARBA" id="ARBA00011700"/>
    </source>
</evidence>
<dbReference type="GO" id="GO:0019646">
    <property type="term" value="P:aerobic electron transport chain"/>
    <property type="evidence" value="ECO:0007669"/>
    <property type="project" value="TreeGrafter"/>
</dbReference>
<keyword evidence="16" id="KW-1185">Reference proteome</keyword>
<dbReference type="KEGG" id="haz:A9404_11775"/>
<dbReference type="STRING" id="1860122.A9404_11775"/>
<keyword evidence="6 14" id="KW-0812">Transmembrane</keyword>
<dbReference type="PANTHER" id="PTHR36835">
    <property type="entry name" value="CYTOCHROME BO(3) UBIQUINOL OXIDASE SUBUNIT 4"/>
    <property type="match status" value="1"/>
</dbReference>
<evidence type="ECO:0000256" key="11">
    <source>
        <dbReference type="ARBA" id="ARBA00030211"/>
    </source>
</evidence>
<dbReference type="GO" id="GO:0009319">
    <property type="term" value="C:cytochrome o ubiquinol oxidase complex"/>
    <property type="evidence" value="ECO:0007669"/>
    <property type="project" value="TreeGrafter"/>
</dbReference>
<evidence type="ECO:0000256" key="1">
    <source>
        <dbReference type="ARBA" id="ARBA00004651"/>
    </source>
</evidence>
<feature type="transmembrane region" description="Helical" evidence="14">
    <location>
        <begin position="42"/>
        <end position="63"/>
    </location>
</feature>
<feature type="transmembrane region" description="Helical" evidence="14">
    <location>
        <begin position="12"/>
        <end position="36"/>
    </location>
</feature>
<evidence type="ECO:0000256" key="4">
    <source>
        <dbReference type="ARBA" id="ARBA00014689"/>
    </source>
</evidence>
<evidence type="ECO:0000256" key="9">
    <source>
        <dbReference type="ARBA" id="ARBA00025694"/>
    </source>
</evidence>
<dbReference type="Pfam" id="PF03626">
    <property type="entry name" value="COX4_pro"/>
    <property type="match status" value="1"/>
</dbReference>
<dbReference type="GO" id="GO:0015990">
    <property type="term" value="P:electron transport coupled proton transport"/>
    <property type="evidence" value="ECO:0007669"/>
    <property type="project" value="TreeGrafter"/>
</dbReference>